<dbReference type="SUPFAM" id="SSF47336">
    <property type="entry name" value="ACP-like"/>
    <property type="match status" value="1"/>
</dbReference>
<organism evidence="1 2">
    <name type="scientific">Actinocrinis puniceicyclus</name>
    <dbReference type="NCBI Taxonomy" id="977794"/>
    <lineage>
        <taxon>Bacteria</taxon>
        <taxon>Bacillati</taxon>
        <taxon>Actinomycetota</taxon>
        <taxon>Actinomycetes</taxon>
        <taxon>Catenulisporales</taxon>
        <taxon>Actinospicaceae</taxon>
        <taxon>Actinocrinis</taxon>
    </lineage>
</organism>
<protein>
    <recommendedName>
        <fullName evidence="3">Acyl carrier protein</fullName>
    </recommendedName>
</protein>
<comment type="caution">
    <text evidence="1">The sequence shown here is derived from an EMBL/GenBank/DDBJ whole genome shotgun (WGS) entry which is preliminary data.</text>
</comment>
<dbReference type="InterPro" id="IPR036736">
    <property type="entry name" value="ACP-like_sf"/>
</dbReference>
<evidence type="ECO:0008006" key="3">
    <source>
        <dbReference type="Google" id="ProtNLM"/>
    </source>
</evidence>
<evidence type="ECO:0000313" key="1">
    <source>
        <dbReference type="EMBL" id="MBS2964428.1"/>
    </source>
</evidence>
<gene>
    <name evidence="1" type="ORF">KGA66_15325</name>
</gene>
<dbReference type="RefSeq" id="WP_211468790.1">
    <property type="nucleotide sequence ID" value="NZ_JAGSXH010000050.1"/>
</dbReference>
<name>A0A8J7WN79_9ACTN</name>
<dbReference type="Proteomes" id="UP000677913">
    <property type="component" value="Unassembled WGS sequence"/>
</dbReference>
<sequence>MSRAPLLERSELVEIIAALGGRDPRSVDETLGSLELTWLVTELEQRYAVVLELSEAHLARIATVTDALDVLNSVLTTAAPADAGR</sequence>
<reference evidence="1" key="1">
    <citation type="submission" date="2021-04" db="EMBL/GenBank/DDBJ databases">
        <title>Genome based classification of Actinospica acidithermotolerans sp. nov., an actinobacterium isolated from an Indonesian hot spring.</title>
        <authorList>
            <person name="Kusuma A.B."/>
            <person name="Putra K.E."/>
            <person name="Nafisah S."/>
            <person name="Loh J."/>
            <person name="Nouioui I."/>
            <person name="Goodfellow M."/>
        </authorList>
    </citation>
    <scope>NUCLEOTIDE SEQUENCE</scope>
    <source>
        <strain evidence="1">DSM 45618</strain>
    </source>
</reference>
<dbReference type="EMBL" id="JAGSXH010000050">
    <property type="protein sequence ID" value="MBS2964428.1"/>
    <property type="molecule type" value="Genomic_DNA"/>
</dbReference>
<keyword evidence="2" id="KW-1185">Reference proteome</keyword>
<accession>A0A8J7WN79</accession>
<dbReference type="AlphaFoldDB" id="A0A8J7WN79"/>
<evidence type="ECO:0000313" key="2">
    <source>
        <dbReference type="Proteomes" id="UP000677913"/>
    </source>
</evidence>
<proteinExistence type="predicted"/>